<organism evidence="2 3">
    <name type="scientific">Athelia psychrophila</name>
    <dbReference type="NCBI Taxonomy" id="1759441"/>
    <lineage>
        <taxon>Eukaryota</taxon>
        <taxon>Fungi</taxon>
        <taxon>Dikarya</taxon>
        <taxon>Basidiomycota</taxon>
        <taxon>Agaricomycotina</taxon>
        <taxon>Agaricomycetes</taxon>
        <taxon>Agaricomycetidae</taxon>
        <taxon>Atheliales</taxon>
        <taxon>Atheliaceae</taxon>
        <taxon>Athelia</taxon>
    </lineage>
</organism>
<name>A0A166QRK7_9AGAM</name>
<feature type="compositionally biased region" description="Basic and acidic residues" evidence="1">
    <location>
        <begin position="123"/>
        <end position="133"/>
    </location>
</feature>
<dbReference type="Proteomes" id="UP000076532">
    <property type="component" value="Unassembled WGS sequence"/>
</dbReference>
<reference evidence="2 3" key="1">
    <citation type="journal article" date="2016" name="Mol. Biol. Evol.">
        <title>Comparative Genomics of Early-Diverging Mushroom-Forming Fungi Provides Insights into the Origins of Lignocellulose Decay Capabilities.</title>
        <authorList>
            <person name="Nagy L.G."/>
            <person name="Riley R."/>
            <person name="Tritt A."/>
            <person name="Adam C."/>
            <person name="Daum C."/>
            <person name="Floudas D."/>
            <person name="Sun H."/>
            <person name="Yadav J.S."/>
            <person name="Pangilinan J."/>
            <person name="Larsson K.H."/>
            <person name="Matsuura K."/>
            <person name="Barry K."/>
            <person name="Labutti K."/>
            <person name="Kuo R."/>
            <person name="Ohm R.A."/>
            <person name="Bhattacharya S.S."/>
            <person name="Shirouzu T."/>
            <person name="Yoshinaga Y."/>
            <person name="Martin F.M."/>
            <person name="Grigoriev I.V."/>
            <person name="Hibbett D.S."/>
        </authorList>
    </citation>
    <scope>NUCLEOTIDE SEQUENCE [LARGE SCALE GENOMIC DNA]</scope>
    <source>
        <strain evidence="2 3">CBS 109695</strain>
    </source>
</reference>
<evidence type="ECO:0000313" key="3">
    <source>
        <dbReference type="Proteomes" id="UP000076532"/>
    </source>
</evidence>
<evidence type="ECO:0000313" key="2">
    <source>
        <dbReference type="EMBL" id="KZP27461.1"/>
    </source>
</evidence>
<accession>A0A166QRK7</accession>
<evidence type="ECO:0000256" key="1">
    <source>
        <dbReference type="SAM" id="MobiDB-lite"/>
    </source>
</evidence>
<proteinExistence type="predicted"/>
<protein>
    <submittedName>
        <fullName evidence="2">Uncharacterized protein</fullName>
    </submittedName>
</protein>
<dbReference type="AlphaFoldDB" id="A0A166QRK7"/>
<feature type="region of interest" description="Disordered" evidence="1">
    <location>
        <begin position="119"/>
        <end position="146"/>
    </location>
</feature>
<gene>
    <name evidence="2" type="ORF">FIBSPDRAFT_297629</name>
</gene>
<sequence>MQAEELGETVLLSISNVQRYGNFLLSQPSEYLRCLGVTLDGHQCSRVKYRHASDDTWSCQDHPGSNAKRCMPSKVWYHRCGAITPGAPGRCRNSKSTSDEGKARIPWYCKPLHRFPQPQFDYTRSDEDPRNRLAEPGSEVDEAERRNELRARLSELEQVYGDILQRDRTKRDRAAAEHLRRARVEWKDPDAAWRHHRLRGPRSDGGCLATIIWLMLTHLNRYQLGRGGQVQW</sequence>
<dbReference type="EMBL" id="KV417508">
    <property type="protein sequence ID" value="KZP27461.1"/>
    <property type="molecule type" value="Genomic_DNA"/>
</dbReference>
<keyword evidence="3" id="KW-1185">Reference proteome</keyword>